<evidence type="ECO:0000313" key="6">
    <source>
        <dbReference type="EMBL" id="EHO61964.1"/>
    </source>
</evidence>
<evidence type="ECO:0000256" key="2">
    <source>
        <dbReference type="ARBA" id="ARBA00022679"/>
    </source>
</evidence>
<dbReference type="NCBIfam" id="TIGR00479">
    <property type="entry name" value="rumA"/>
    <property type="match status" value="1"/>
</dbReference>
<dbReference type="CDD" id="cd02440">
    <property type="entry name" value="AdoMet_MTases"/>
    <property type="match status" value="1"/>
</dbReference>
<dbReference type="Pfam" id="PF05958">
    <property type="entry name" value="tRNA_U5-meth_tr"/>
    <property type="match status" value="1"/>
</dbReference>
<dbReference type="Gene3D" id="2.40.50.140">
    <property type="entry name" value="Nucleic acid-binding proteins"/>
    <property type="match status" value="1"/>
</dbReference>
<gene>
    <name evidence="6" type="ORF">HMPREF9453_02115</name>
</gene>
<feature type="active site" description="Nucleophile" evidence="4">
    <location>
        <position position="413"/>
    </location>
</feature>
<keyword evidence="2 4" id="KW-0808">Transferase</keyword>
<dbReference type="RefSeq" id="WP_008860606.1">
    <property type="nucleotide sequence ID" value="NZ_JH591190.1"/>
</dbReference>
<evidence type="ECO:0000256" key="4">
    <source>
        <dbReference type="PROSITE-ProRule" id="PRU01024"/>
    </source>
</evidence>
<name>H1D3C7_9FIRM</name>
<reference evidence="6 7" key="1">
    <citation type="submission" date="2011-11" db="EMBL/GenBank/DDBJ databases">
        <title>The Genome Sequence of Dialister succinatiphilus YIT 11850.</title>
        <authorList>
            <consortium name="The Broad Institute Genome Sequencing Platform"/>
            <person name="Earl A."/>
            <person name="Ward D."/>
            <person name="Feldgarden M."/>
            <person name="Gevers D."/>
            <person name="Morotomi M."/>
            <person name="Young S.K."/>
            <person name="Zeng Q."/>
            <person name="Gargeya S."/>
            <person name="Fitzgerald M."/>
            <person name="Haas B."/>
            <person name="Abouelleil A."/>
            <person name="Alvarado L."/>
            <person name="Arachchi H.M."/>
            <person name="Berlin A."/>
            <person name="Brown A."/>
            <person name="Chapman S.B."/>
            <person name="Dunbar C."/>
            <person name="Gearin G."/>
            <person name="Goldberg J."/>
            <person name="Griggs A."/>
            <person name="Gujja S."/>
            <person name="Heiman D."/>
            <person name="Howarth C."/>
            <person name="Lui A."/>
            <person name="MacDonald P.J.P."/>
            <person name="Montmayeur A."/>
            <person name="Murphy C."/>
            <person name="Neiman D."/>
            <person name="Pearson M."/>
            <person name="Priest M."/>
            <person name="Roberts A."/>
            <person name="Saif S."/>
            <person name="Shea T."/>
            <person name="Sisk P."/>
            <person name="Stolte C."/>
            <person name="Sykes S."/>
            <person name="Wortman J."/>
            <person name="Nusbaum C."/>
            <person name="Birren B."/>
        </authorList>
    </citation>
    <scope>NUCLEOTIDE SEQUENCE [LARGE SCALE GENOMIC DNA]</scope>
    <source>
        <strain evidence="6 7">YIT 11850</strain>
    </source>
</reference>
<keyword evidence="7" id="KW-1185">Reference proteome</keyword>
<comment type="similarity">
    <text evidence="4">Belongs to the class I-like SAM-binding methyltransferase superfamily. RNA M5U methyltransferase family.</text>
</comment>
<dbReference type="SUPFAM" id="SSF50249">
    <property type="entry name" value="Nucleic acid-binding proteins"/>
    <property type="match status" value="1"/>
</dbReference>
<dbReference type="Gene3D" id="2.40.50.1070">
    <property type="match status" value="1"/>
</dbReference>
<proteinExistence type="inferred from homology"/>
<dbReference type="FunFam" id="3.40.50.150:FF:000009">
    <property type="entry name" value="23S rRNA (Uracil(1939)-C(5))-methyltransferase RlmD"/>
    <property type="match status" value="1"/>
</dbReference>
<dbReference type="SUPFAM" id="SSF53335">
    <property type="entry name" value="S-adenosyl-L-methionine-dependent methyltransferases"/>
    <property type="match status" value="1"/>
</dbReference>
<evidence type="ECO:0000313" key="7">
    <source>
        <dbReference type="Proteomes" id="UP000003277"/>
    </source>
</evidence>
<comment type="caution">
    <text evidence="6">The sequence shown here is derived from an EMBL/GenBank/DDBJ whole genome shotgun (WGS) entry which is preliminary data.</text>
</comment>
<dbReference type="InterPro" id="IPR012340">
    <property type="entry name" value="NA-bd_OB-fold"/>
</dbReference>
<dbReference type="FunFam" id="2.40.50.1070:FF:000003">
    <property type="entry name" value="23S rRNA (Uracil-5-)-methyltransferase RumA"/>
    <property type="match status" value="1"/>
</dbReference>
<dbReference type="HOGENOM" id="CLU_014689_7_0_9"/>
<dbReference type="PROSITE" id="PS01231">
    <property type="entry name" value="TRMA_2"/>
    <property type="match status" value="1"/>
</dbReference>
<dbReference type="InterPro" id="IPR030391">
    <property type="entry name" value="MeTrfase_TrmA_CS"/>
</dbReference>
<feature type="binding site" evidence="4">
    <location>
        <position position="386"/>
    </location>
    <ligand>
        <name>S-adenosyl-L-methionine</name>
        <dbReference type="ChEBI" id="CHEBI:59789"/>
    </ligand>
</feature>
<dbReference type="eggNOG" id="COG2265">
    <property type="taxonomic scope" value="Bacteria"/>
</dbReference>
<dbReference type="EMBL" id="ADLT01000083">
    <property type="protein sequence ID" value="EHO61964.1"/>
    <property type="molecule type" value="Genomic_DNA"/>
</dbReference>
<keyword evidence="3 4" id="KW-0949">S-adenosyl-L-methionine</keyword>
<feature type="domain" description="TRAM" evidence="5">
    <location>
        <begin position="7"/>
        <end position="65"/>
    </location>
</feature>
<dbReference type="PROSITE" id="PS50926">
    <property type="entry name" value="TRAM"/>
    <property type="match status" value="1"/>
</dbReference>
<dbReference type="InterPro" id="IPR002792">
    <property type="entry name" value="TRAM_dom"/>
</dbReference>
<dbReference type="PROSITE" id="PS51687">
    <property type="entry name" value="SAM_MT_RNA_M5U"/>
    <property type="match status" value="1"/>
</dbReference>
<dbReference type="PATRIC" id="fig|742743.3.peg.2129"/>
<dbReference type="PANTHER" id="PTHR11061">
    <property type="entry name" value="RNA M5U METHYLTRANSFERASE"/>
    <property type="match status" value="1"/>
</dbReference>
<protein>
    <submittedName>
        <fullName evidence="6">23S rRNA (Uracil-5-)-methyltransferase RumA</fullName>
    </submittedName>
</protein>
<feature type="binding site" evidence="4">
    <location>
        <position position="338"/>
    </location>
    <ligand>
        <name>S-adenosyl-L-methionine</name>
        <dbReference type="ChEBI" id="CHEBI:59789"/>
    </ligand>
</feature>
<accession>H1D3C7</accession>
<dbReference type="STRING" id="742743.HMPREF9453_02115"/>
<evidence type="ECO:0000259" key="5">
    <source>
        <dbReference type="PROSITE" id="PS50926"/>
    </source>
</evidence>
<feature type="binding site" evidence="4">
    <location>
        <position position="288"/>
    </location>
    <ligand>
        <name>S-adenosyl-L-methionine</name>
        <dbReference type="ChEBI" id="CHEBI:59789"/>
    </ligand>
</feature>
<sequence>MTKRNIPVKMNETYTLSIRDLGIHGEGIGSVEDFTVFVPGALPGETVTARIVSAKKSYAQGRLISVDSPSPFRTKPECPAYLACGGCQISHLTYEGQLALKEKRVKDVVSRLGGFSEDLVLPILPADHPWNYRNKMAVPVSQVTGGPVIGYYRQGSHQVVPIDGCLIQEEENNRVLRFAQGFMARHHVQGYNEKSRKGSVRHIMARTGDKGEVMVVIVTATPTLPFAELWVKEMRQLLPEVVSIYHNVQKSPGNVILGQTLHHLWGRKTLTATLAGLSFEVSPFSFFQVHKDQAEKLYAKALEYADLTGSETVIDAYCGTGTISLCLAKKAKKVIGIEIVEAAIEDAGRNADFNHVENVEFHAADAGKLMPKLYKEGLRPDVIVMDPVRAGCSEDVLKAAAAMEPKRIVYVSCNPATFARDAKVLAGLGYTLKKVQPVDMFPQTMHVETVALLEK</sequence>
<dbReference type="PANTHER" id="PTHR11061:SF30">
    <property type="entry name" value="TRNA (URACIL(54)-C(5))-METHYLTRANSFERASE"/>
    <property type="match status" value="1"/>
</dbReference>
<dbReference type="Gene3D" id="3.40.50.150">
    <property type="entry name" value="Vaccinia Virus protein VP39"/>
    <property type="match status" value="1"/>
</dbReference>
<evidence type="ECO:0000256" key="1">
    <source>
        <dbReference type="ARBA" id="ARBA00022603"/>
    </source>
</evidence>
<dbReference type="FunFam" id="2.40.50.140:FF:000097">
    <property type="entry name" value="23S rRNA (uracil(1939)-C(5))-methyltransferase RlmD"/>
    <property type="match status" value="1"/>
</dbReference>
<dbReference type="GO" id="GO:0070041">
    <property type="term" value="F:rRNA (uridine-C5-)-methyltransferase activity"/>
    <property type="evidence" value="ECO:0007669"/>
    <property type="project" value="TreeGrafter"/>
</dbReference>
<dbReference type="InterPro" id="IPR029063">
    <property type="entry name" value="SAM-dependent_MTases_sf"/>
</dbReference>
<dbReference type="Pfam" id="PF01938">
    <property type="entry name" value="TRAM"/>
    <property type="match status" value="1"/>
</dbReference>
<feature type="binding site" evidence="4">
    <location>
        <position position="317"/>
    </location>
    <ligand>
        <name>S-adenosyl-L-methionine</name>
        <dbReference type="ChEBI" id="CHEBI:59789"/>
    </ligand>
</feature>
<organism evidence="6 7">
    <name type="scientific">Dialister succinatiphilus YIT 11850</name>
    <dbReference type="NCBI Taxonomy" id="742743"/>
    <lineage>
        <taxon>Bacteria</taxon>
        <taxon>Bacillati</taxon>
        <taxon>Bacillota</taxon>
        <taxon>Negativicutes</taxon>
        <taxon>Veillonellales</taxon>
        <taxon>Veillonellaceae</taxon>
        <taxon>Dialister</taxon>
    </lineage>
</organism>
<dbReference type="OrthoDB" id="9804590at2"/>
<evidence type="ECO:0000256" key="3">
    <source>
        <dbReference type="ARBA" id="ARBA00022691"/>
    </source>
</evidence>
<keyword evidence="1 4" id="KW-0489">Methyltransferase</keyword>
<dbReference type="InterPro" id="IPR010280">
    <property type="entry name" value="U5_MeTrfase_fam"/>
</dbReference>
<dbReference type="Proteomes" id="UP000003277">
    <property type="component" value="Unassembled WGS sequence"/>
</dbReference>
<dbReference type="GO" id="GO:0070475">
    <property type="term" value="P:rRNA base methylation"/>
    <property type="evidence" value="ECO:0007669"/>
    <property type="project" value="TreeGrafter"/>
</dbReference>
<dbReference type="AlphaFoldDB" id="H1D3C7"/>